<comment type="caution">
    <text evidence="1">The sequence shown here is derived from an EMBL/GenBank/DDBJ whole genome shotgun (WGS) entry which is preliminary data.</text>
</comment>
<reference evidence="1" key="1">
    <citation type="submission" date="2021-06" db="EMBL/GenBank/DDBJ databases">
        <authorList>
            <person name="Hodson N. C."/>
            <person name="Mongue J. A."/>
            <person name="Jaron S. K."/>
        </authorList>
    </citation>
    <scope>NUCLEOTIDE SEQUENCE</scope>
</reference>
<feature type="non-terminal residue" evidence="1">
    <location>
        <position position="1"/>
    </location>
</feature>
<dbReference type="AlphaFoldDB" id="A0A8J2Q1G5"/>
<evidence type="ECO:0000313" key="2">
    <source>
        <dbReference type="Proteomes" id="UP000708208"/>
    </source>
</evidence>
<accession>A0A8J2Q1G5</accession>
<proteinExistence type="predicted"/>
<organism evidence="1 2">
    <name type="scientific">Allacma fusca</name>
    <dbReference type="NCBI Taxonomy" id="39272"/>
    <lineage>
        <taxon>Eukaryota</taxon>
        <taxon>Metazoa</taxon>
        <taxon>Ecdysozoa</taxon>
        <taxon>Arthropoda</taxon>
        <taxon>Hexapoda</taxon>
        <taxon>Collembola</taxon>
        <taxon>Symphypleona</taxon>
        <taxon>Sminthuridae</taxon>
        <taxon>Allacma</taxon>
    </lineage>
</organism>
<feature type="non-terminal residue" evidence="1">
    <location>
        <position position="92"/>
    </location>
</feature>
<gene>
    <name evidence="1" type="ORF">AFUS01_LOCUS39744</name>
</gene>
<keyword evidence="2" id="KW-1185">Reference proteome</keyword>
<sequence length="92" mass="10357">ESSLEYKPDLLKYEDHWSTKFAPRSFNASLMNSSDAGTTTKGKNRSNLVSTERAEIGNVKKEVCAYYMKAMGVKFVTVTLVFLTVQYGVTIY</sequence>
<evidence type="ECO:0000313" key="1">
    <source>
        <dbReference type="EMBL" id="CAG7829906.1"/>
    </source>
</evidence>
<dbReference type="EMBL" id="CAJVCH010553392">
    <property type="protein sequence ID" value="CAG7829906.1"/>
    <property type="molecule type" value="Genomic_DNA"/>
</dbReference>
<dbReference type="Proteomes" id="UP000708208">
    <property type="component" value="Unassembled WGS sequence"/>
</dbReference>
<protein>
    <submittedName>
        <fullName evidence="1">Uncharacterized protein</fullName>
    </submittedName>
</protein>
<name>A0A8J2Q1G5_9HEXA</name>